<evidence type="ECO:0000313" key="3">
    <source>
        <dbReference type="EMBL" id="KAK8150255.1"/>
    </source>
</evidence>
<keyword evidence="4" id="KW-1185">Reference proteome</keyword>
<feature type="region of interest" description="Disordered" evidence="1">
    <location>
        <begin position="46"/>
        <end position="75"/>
    </location>
</feature>
<feature type="transmembrane region" description="Helical" evidence="2">
    <location>
        <begin position="6"/>
        <end position="26"/>
    </location>
</feature>
<keyword evidence="2" id="KW-0472">Membrane</keyword>
<protein>
    <submittedName>
        <fullName evidence="3">Uncharacterized protein</fullName>
    </submittedName>
</protein>
<dbReference type="Proteomes" id="UP001397290">
    <property type="component" value="Unassembled WGS sequence"/>
</dbReference>
<gene>
    <name evidence="3" type="ORF">G3M48_003321</name>
</gene>
<proteinExistence type="predicted"/>
<dbReference type="EMBL" id="JAAHCF010000022">
    <property type="protein sequence ID" value="KAK8150255.1"/>
    <property type="molecule type" value="Genomic_DNA"/>
</dbReference>
<organism evidence="3 4">
    <name type="scientific">Beauveria asiatica</name>
    <dbReference type="NCBI Taxonomy" id="1069075"/>
    <lineage>
        <taxon>Eukaryota</taxon>
        <taxon>Fungi</taxon>
        <taxon>Dikarya</taxon>
        <taxon>Ascomycota</taxon>
        <taxon>Pezizomycotina</taxon>
        <taxon>Sordariomycetes</taxon>
        <taxon>Hypocreomycetidae</taxon>
        <taxon>Hypocreales</taxon>
        <taxon>Cordycipitaceae</taxon>
        <taxon>Beauveria</taxon>
    </lineage>
</organism>
<dbReference type="AlphaFoldDB" id="A0AAW0S7N9"/>
<sequence length="111" mass="12770">MPLSTESIIAIIGLPAVVIPAIIQFWKCRKWRKLALAAHRARSDTELQFVSSDPEEPSDLPLYSSPRTYSRAPPNEYTDNYTRNYMGNRPNEQNQFFFLTGMAVYQGQDRN</sequence>
<evidence type="ECO:0000313" key="4">
    <source>
        <dbReference type="Proteomes" id="UP001397290"/>
    </source>
</evidence>
<accession>A0AAW0S7N9</accession>
<keyword evidence="2" id="KW-0812">Transmembrane</keyword>
<evidence type="ECO:0000256" key="2">
    <source>
        <dbReference type="SAM" id="Phobius"/>
    </source>
</evidence>
<evidence type="ECO:0000256" key="1">
    <source>
        <dbReference type="SAM" id="MobiDB-lite"/>
    </source>
</evidence>
<comment type="caution">
    <text evidence="3">The sequence shown here is derived from an EMBL/GenBank/DDBJ whole genome shotgun (WGS) entry which is preliminary data.</text>
</comment>
<reference evidence="3 4" key="1">
    <citation type="submission" date="2020-02" db="EMBL/GenBank/DDBJ databases">
        <title>Comparative genomics of the hypocrealean fungal genus Beauvera.</title>
        <authorList>
            <person name="Showalter D.N."/>
            <person name="Bushley K.E."/>
            <person name="Rehner S.A."/>
        </authorList>
    </citation>
    <scope>NUCLEOTIDE SEQUENCE [LARGE SCALE GENOMIC DNA]</scope>
    <source>
        <strain evidence="3 4">ARSEF4384</strain>
    </source>
</reference>
<name>A0AAW0S7N9_9HYPO</name>
<keyword evidence="2" id="KW-1133">Transmembrane helix</keyword>